<dbReference type="InterPro" id="IPR021768">
    <property type="entry name" value="DUF3332"/>
</dbReference>
<evidence type="ECO:0000313" key="2">
    <source>
        <dbReference type="EMBL" id="QCD43101.1"/>
    </source>
</evidence>
<dbReference type="Proteomes" id="UP000297149">
    <property type="component" value="Chromosome"/>
</dbReference>
<reference evidence="3" key="1">
    <citation type="submission" date="2019-02" db="EMBL/GenBank/DDBJ databases">
        <title>Isolation and identification of novel species under the genus Muribaculum.</title>
        <authorList>
            <person name="Miyake S."/>
            <person name="Ding Y."/>
            <person name="Low A."/>
            <person name="Soh M."/>
            <person name="Seedorf H."/>
        </authorList>
    </citation>
    <scope>NUCLEOTIDE SEQUENCE [LARGE SCALE GENOMIC DNA]</scope>
    <source>
        <strain evidence="3">H5</strain>
    </source>
</reference>
<dbReference type="EMBL" id="CP039396">
    <property type="protein sequence ID" value="QCD43101.1"/>
    <property type="molecule type" value="Genomic_DNA"/>
</dbReference>
<sequence length="183" mass="20197">MKRRFLPVAIVLSLCGSMLTTSCIGSFALTNKLLAWNKQIDNKFVNELVFFVFWCPLPVYEVAALADILVLNSIEFWSGDNPVAAGKKVIDGKDGRYIVECDGKGYTITSENDKSVVRLDFDTDDQTWSVALPSGESFDLVTFIDDSHVAVPGVDGERKIVELSAEGLMAYREMVNESLMAAK</sequence>
<gene>
    <name evidence="2" type="ORF">E7747_12945</name>
</gene>
<dbReference type="AlphaFoldDB" id="A0A4P7W514"/>
<proteinExistence type="predicted"/>
<keyword evidence="1" id="KW-1133">Transmembrane helix</keyword>
<evidence type="ECO:0000256" key="1">
    <source>
        <dbReference type="SAM" id="Phobius"/>
    </source>
</evidence>
<dbReference type="Pfam" id="PF11810">
    <property type="entry name" value="DUF3332"/>
    <property type="match status" value="1"/>
</dbReference>
<dbReference type="PROSITE" id="PS51257">
    <property type="entry name" value="PROKAR_LIPOPROTEIN"/>
    <property type="match status" value="1"/>
</dbReference>
<keyword evidence="1" id="KW-0812">Transmembrane</keyword>
<protein>
    <submittedName>
        <fullName evidence="2">DUF3332 domain-containing protein</fullName>
    </submittedName>
</protein>
<evidence type="ECO:0000313" key="3">
    <source>
        <dbReference type="Proteomes" id="UP000297149"/>
    </source>
</evidence>
<name>A0A4P7W514_9BACT</name>
<organism evidence="2 3">
    <name type="scientific">Duncaniella dubosii</name>
    <dbReference type="NCBI Taxonomy" id="2518971"/>
    <lineage>
        <taxon>Bacteria</taxon>
        <taxon>Pseudomonadati</taxon>
        <taxon>Bacteroidota</taxon>
        <taxon>Bacteroidia</taxon>
        <taxon>Bacteroidales</taxon>
        <taxon>Muribaculaceae</taxon>
        <taxon>Duncaniella</taxon>
    </lineage>
</organism>
<keyword evidence="3" id="KW-1185">Reference proteome</keyword>
<keyword evidence="1" id="KW-0472">Membrane</keyword>
<dbReference type="KEGG" id="ddb:E7747_12945"/>
<accession>A0A4P7W514</accession>
<dbReference type="RefSeq" id="WP_123614707.1">
    <property type="nucleotide sequence ID" value="NZ_CAXHQF010000022.1"/>
</dbReference>
<feature type="transmembrane region" description="Helical" evidence="1">
    <location>
        <begin position="49"/>
        <end position="71"/>
    </location>
</feature>